<accession>A0AAI9C3L6</accession>
<reference evidence="1" key="1">
    <citation type="submission" date="2022-07" db="EMBL/GenBank/DDBJ databases">
        <authorList>
            <consortium name="DAFM: The Division of Animal and Food Microbiology"/>
        </authorList>
    </citation>
    <scope>NUCLEOTIDE SEQUENCE</scope>
    <source>
        <strain evidence="1">19MO01SH01-2</strain>
    </source>
</reference>
<dbReference type="AlphaFoldDB" id="A0AAI9C3L6"/>
<name>A0AAI9C3L6_STEMA</name>
<gene>
    <name evidence="1" type="ORF">QEG23_002894</name>
</gene>
<evidence type="ECO:0000313" key="1">
    <source>
        <dbReference type="EMBL" id="EKT4093365.1"/>
    </source>
</evidence>
<dbReference type="RefSeq" id="WP_110714125.1">
    <property type="nucleotide sequence ID" value="NZ_CP029773.1"/>
</dbReference>
<comment type="caution">
    <text evidence="1">The sequence shown here is derived from an EMBL/GenBank/DDBJ whole genome shotgun (WGS) entry which is preliminary data.</text>
</comment>
<evidence type="ECO:0000313" key="2">
    <source>
        <dbReference type="Proteomes" id="UP001218208"/>
    </source>
</evidence>
<organism evidence="1 2">
    <name type="scientific">Stenotrophomonas maltophilia</name>
    <name type="common">Pseudomonas maltophilia</name>
    <name type="synonym">Xanthomonas maltophilia</name>
    <dbReference type="NCBI Taxonomy" id="40324"/>
    <lineage>
        <taxon>Bacteria</taxon>
        <taxon>Pseudomonadati</taxon>
        <taxon>Pseudomonadota</taxon>
        <taxon>Gammaproteobacteria</taxon>
        <taxon>Lysobacterales</taxon>
        <taxon>Lysobacteraceae</taxon>
        <taxon>Stenotrophomonas</taxon>
        <taxon>Stenotrophomonas maltophilia group</taxon>
    </lineage>
</organism>
<sequence>MKVPTIVIHSDPEDAVAAVLRDVQGVSVIHLDELTQSWCVQEAEIIEPVVEMWIPSMGSAYIINRVFDLSCTEIGKRLRAFGLHENWAHTALGSVLSRAHALAHGIGPRGVSRSLLPLNVQWKLLSERIPDIKTPNFAFGFGHRMPDMSHLDKFVQKSVWSYFRWNGDSDVAEGERQWHPFFVEQPQGIPIICSYHGEAFALSFPRGRPKADLGAFPALVYACRELFDSRMGEILVYQEDESLTFCACSPYMAGIGELGEREQLLLQGVPSS</sequence>
<proteinExistence type="predicted"/>
<protein>
    <submittedName>
        <fullName evidence="1">Uncharacterized protein</fullName>
    </submittedName>
</protein>
<dbReference type="Proteomes" id="UP001218208">
    <property type="component" value="Unassembled WGS sequence"/>
</dbReference>
<dbReference type="EMBL" id="ABLOJW010000015">
    <property type="protein sequence ID" value="EKT4093365.1"/>
    <property type="molecule type" value="Genomic_DNA"/>
</dbReference>